<keyword evidence="12" id="KW-0812">Transmembrane</keyword>
<dbReference type="OMA" id="RFTTHIF"/>
<organism evidence="13">
    <name type="scientific">Glycine max</name>
    <name type="common">Soybean</name>
    <name type="synonym">Glycine hispida</name>
    <dbReference type="NCBI Taxonomy" id="3847"/>
    <lineage>
        <taxon>Eukaryota</taxon>
        <taxon>Viridiplantae</taxon>
        <taxon>Streptophyta</taxon>
        <taxon>Embryophyta</taxon>
        <taxon>Tracheophyta</taxon>
        <taxon>Spermatophyta</taxon>
        <taxon>Magnoliopsida</taxon>
        <taxon>eudicotyledons</taxon>
        <taxon>Gunneridae</taxon>
        <taxon>Pentapetalae</taxon>
        <taxon>rosids</taxon>
        <taxon>fabids</taxon>
        <taxon>Fabales</taxon>
        <taxon>Fabaceae</taxon>
        <taxon>Papilionoideae</taxon>
        <taxon>50 kb inversion clade</taxon>
        <taxon>NPAAA clade</taxon>
        <taxon>indigoferoid/millettioid clade</taxon>
        <taxon>Phaseoleae</taxon>
        <taxon>Glycine</taxon>
        <taxon>Glycine subgen. Soja</taxon>
    </lineage>
</organism>
<keyword evidence="9 12" id="KW-0472">Membrane</keyword>
<evidence type="ECO:0000256" key="11">
    <source>
        <dbReference type="RuleBase" id="RU000461"/>
    </source>
</evidence>
<comment type="cofactor">
    <cofactor evidence="1 10">
        <name>heme</name>
        <dbReference type="ChEBI" id="CHEBI:30413"/>
    </cofactor>
</comment>
<dbReference type="Pfam" id="PF00067">
    <property type="entry name" value="p450"/>
    <property type="match status" value="1"/>
</dbReference>
<reference evidence="13 14" key="1">
    <citation type="journal article" date="2010" name="Nature">
        <title>Genome sequence of the palaeopolyploid soybean.</title>
        <authorList>
            <person name="Schmutz J."/>
            <person name="Cannon S.B."/>
            <person name="Schlueter J."/>
            <person name="Ma J."/>
            <person name="Mitros T."/>
            <person name="Nelson W."/>
            <person name="Hyten D.L."/>
            <person name="Song Q."/>
            <person name="Thelen J.J."/>
            <person name="Cheng J."/>
            <person name="Xu D."/>
            <person name="Hellsten U."/>
            <person name="May G.D."/>
            <person name="Yu Y."/>
            <person name="Sakurai T."/>
            <person name="Umezawa T."/>
            <person name="Bhattacharyya M.K."/>
            <person name="Sandhu D."/>
            <person name="Valliyodan B."/>
            <person name="Lindquist E."/>
            <person name="Peto M."/>
            <person name="Grant D."/>
            <person name="Shu S."/>
            <person name="Goodstein D."/>
            <person name="Barry K."/>
            <person name="Futrell-Griggs M."/>
            <person name="Abernathy B."/>
            <person name="Du J."/>
            <person name="Tian Z."/>
            <person name="Zhu L."/>
            <person name="Gill N."/>
            <person name="Joshi T."/>
            <person name="Libault M."/>
            <person name="Sethuraman A."/>
            <person name="Zhang X.-C."/>
            <person name="Shinozaki K."/>
            <person name="Nguyen H.T."/>
            <person name="Wing R.A."/>
            <person name="Cregan P."/>
            <person name="Specht J."/>
            <person name="Grimwood J."/>
            <person name="Rokhsar D."/>
            <person name="Stacey G."/>
            <person name="Shoemaker R.C."/>
            <person name="Jackson S.A."/>
        </authorList>
    </citation>
    <scope>NUCLEOTIDE SEQUENCE [LARGE SCALE GENOMIC DNA]</scope>
    <source>
        <strain evidence="14">cv. Williams 82</strain>
        <tissue evidence="13">Callus</tissue>
    </source>
</reference>
<dbReference type="Proteomes" id="UP000008827">
    <property type="component" value="Chromosome 10"/>
</dbReference>
<protein>
    <submittedName>
        <fullName evidence="13 14">Uncharacterized protein</fullName>
    </submittedName>
</protein>
<dbReference type="PRINTS" id="PR00385">
    <property type="entry name" value="P450"/>
</dbReference>
<dbReference type="RefSeq" id="XP_006588911.1">
    <property type="nucleotide sequence ID" value="XM_006588848.4"/>
</dbReference>
<proteinExistence type="inferred from homology"/>
<dbReference type="eggNOG" id="KOG0156">
    <property type="taxonomic scope" value="Eukaryota"/>
</dbReference>
<dbReference type="InterPro" id="IPR001128">
    <property type="entry name" value="Cyt_P450"/>
</dbReference>
<evidence type="ECO:0000256" key="10">
    <source>
        <dbReference type="PIRSR" id="PIRSR602401-1"/>
    </source>
</evidence>
<comment type="subcellular location">
    <subcellularLocation>
        <location evidence="2">Membrane</location>
    </subcellularLocation>
</comment>
<feature type="transmembrane region" description="Helical" evidence="12">
    <location>
        <begin position="6"/>
        <end position="27"/>
    </location>
</feature>
<evidence type="ECO:0000256" key="5">
    <source>
        <dbReference type="ARBA" id="ARBA00022723"/>
    </source>
</evidence>
<evidence type="ECO:0000313" key="14">
    <source>
        <dbReference type="EnsemblPlants" id="KRH33001"/>
    </source>
</evidence>
<evidence type="ECO:0000256" key="2">
    <source>
        <dbReference type="ARBA" id="ARBA00004370"/>
    </source>
</evidence>
<dbReference type="Gene3D" id="1.10.630.10">
    <property type="entry name" value="Cytochrome P450"/>
    <property type="match status" value="1"/>
</dbReference>
<keyword evidence="4 10" id="KW-0349">Heme</keyword>
<reference evidence="13" key="3">
    <citation type="submission" date="2018-07" db="EMBL/GenBank/DDBJ databases">
        <title>WGS assembly of Glycine max.</title>
        <authorList>
            <person name="Schmutz J."/>
            <person name="Cannon S."/>
            <person name="Schlueter J."/>
            <person name="Ma J."/>
            <person name="Mitros T."/>
            <person name="Nelson W."/>
            <person name="Hyten D."/>
            <person name="Song Q."/>
            <person name="Thelen J."/>
            <person name="Cheng J."/>
            <person name="Xu D."/>
            <person name="Hellsten U."/>
            <person name="May G."/>
            <person name="Yu Y."/>
            <person name="Sakurai T."/>
            <person name="Umezawa T."/>
            <person name="Bhattacharyya M."/>
            <person name="Sandhu D."/>
            <person name="Valliyodan B."/>
            <person name="Lindquist E."/>
            <person name="Peto M."/>
            <person name="Grant D."/>
            <person name="Shu S."/>
            <person name="Goodstein D."/>
            <person name="Barry K."/>
            <person name="Futrell-Griggs M."/>
            <person name="Abernathy B."/>
            <person name="Du J."/>
            <person name="Tian Z."/>
            <person name="Zhu L."/>
            <person name="Gill N."/>
            <person name="Joshi T."/>
            <person name="Libault M."/>
            <person name="Sethuraman A."/>
            <person name="Zhang X."/>
            <person name="Shinozaki K."/>
            <person name="Nguyen H."/>
            <person name="Wing R."/>
            <person name="Cregan P."/>
            <person name="Specht J."/>
            <person name="Grimwood J."/>
            <person name="Rokhsar D."/>
            <person name="Stacey G."/>
            <person name="Shoemaker R."/>
            <person name="Jackson S."/>
        </authorList>
    </citation>
    <scope>NUCLEOTIDE SEQUENCE</scope>
    <source>
        <tissue evidence="13">Callus</tissue>
    </source>
</reference>
<accession>A0A0R0HYP7</accession>
<evidence type="ECO:0000313" key="13">
    <source>
        <dbReference type="EMBL" id="KRH33001.1"/>
    </source>
</evidence>
<evidence type="ECO:0000256" key="1">
    <source>
        <dbReference type="ARBA" id="ARBA00001971"/>
    </source>
</evidence>
<dbReference type="OrthoDB" id="1103324at2759"/>
<feature type="binding site" description="axial binding residue" evidence="10">
    <location>
        <position position="452"/>
    </location>
    <ligand>
        <name>heme</name>
        <dbReference type="ChEBI" id="CHEBI:30413"/>
    </ligand>
    <ligandPart>
        <name>Fe</name>
        <dbReference type="ChEBI" id="CHEBI:18248"/>
    </ligandPart>
</feature>
<dbReference type="GO" id="GO:0005506">
    <property type="term" value="F:iron ion binding"/>
    <property type="evidence" value="ECO:0007669"/>
    <property type="project" value="InterPro"/>
</dbReference>
<dbReference type="PRINTS" id="PR00463">
    <property type="entry name" value="EP450I"/>
</dbReference>
<dbReference type="InterPro" id="IPR017972">
    <property type="entry name" value="Cyt_P450_CS"/>
</dbReference>
<dbReference type="Gramene" id="KRH33001">
    <property type="protein sequence ID" value="KRH33001"/>
    <property type="gene ID" value="GLYMA_10G092500"/>
</dbReference>
<dbReference type="GeneID" id="100805931"/>
<evidence type="ECO:0000256" key="7">
    <source>
        <dbReference type="ARBA" id="ARBA00023004"/>
    </source>
</evidence>
<dbReference type="GO" id="GO:0016709">
    <property type="term" value="F:oxidoreductase activity, acting on paired donors, with incorporation or reduction of molecular oxygen, NAD(P)H as one donor, and incorporation of one atom of oxygen"/>
    <property type="evidence" value="ECO:0000318"/>
    <property type="project" value="GO_Central"/>
</dbReference>
<dbReference type="CDD" id="cd20655">
    <property type="entry name" value="CYP93"/>
    <property type="match status" value="1"/>
</dbReference>
<keyword evidence="12" id="KW-1133">Transmembrane helix</keyword>
<dbReference type="EMBL" id="CM000843">
    <property type="protein sequence ID" value="KRH33001.1"/>
    <property type="molecule type" value="Genomic_DNA"/>
</dbReference>
<dbReference type="SUPFAM" id="SSF48264">
    <property type="entry name" value="Cytochrome P450"/>
    <property type="match status" value="1"/>
</dbReference>
<dbReference type="GO" id="GO:0020037">
    <property type="term" value="F:heme binding"/>
    <property type="evidence" value="ECO:0007669"/>
    <property type="project" value="InterPro"/>
</dbReference>
<dbReference type="PANTHER" id="PTHR47943">
    <property type="entry name" value="CYTOCHROME P450 93A3-LIKE"/>
    <property type="match status" value="1"/>
</dbReference>
<dbReference type="PaxDb" id="3847-GLYMA10G12060.1"/>
<keyword evidence="5 10" id="KW-0479">Metal-binding</keyword>
<sequence>MAETDIQDYLQLFFLWLLSIIAVRAILTKLRHKPRRPPGPRSLPIIGHLHLISALPHQSFHALSTRYGPAVQVFLGSVPAVVVSCPELAKEFLKTHEPSFSNRFVSAAVHHLSYGSKGFLFAPYGSYWRFLKKICMSELLGGRTLDQFRHLREQETLRFLRVLRAKGEAHEAVDVSGELMTLTNSVISRMVLSRTCCESDGDVEHVRKMVADTAELAGKFNVADFVWLCKGLDLHGIKKRLVGILERFDGMMERVIREHEEERERRKERGEGEEIRDLLDILLEIHQDESREIKLSRENVKAFILDIYMAGTDTSAITMEWALAELINNHHVMEKARQEIDSVTGNQRLIQESDLPNLPYLQAIVKETLRIHPTAPLLGRESSESCNVCGYDIPAKSLVFVNLWSMGRDPKIWEDPLEFRPERFMNNNEEKQIDVRGQNFQLLPFGTGRRLCPGASLALQTVPTNVAAMIQCFEFRVDGTVSMEEKPAMTLPRAHPLICVPVPRMNLPF</sequence>
<evidence type="ECO:0000256" key="12">
    <source>
        <dbReference type="SAM" id="Phobius"/>
    </source>
</evidence>
<dbReference type="SMR" id="A0A0R0HYP7"/>
<comment type="similarity">
    <text evidence="3 11">Belongs to the cytochrome P450 family.</text>
</comment>
<evidence type="ECO:0000256" key="9">
    <source>
        <dbReference type="ARBA" id="ARBA00023136"/>
    </source>
</evidence>
<evidence type="ECO:0000256" key="8">
    <source>
        <dbReference type="ARBA" id="ARBA00023033"/>
    </source>
</evidence>
<dbReference type="PROSITE" id="PS00086">
    <property type="entry name" value="CYTOCHROME_P450"/>
    <property type="match status" value="1"/>
</dbReference>
<evidence type="ECO:0000256" key="3">
    <source>
        <dbReference type="ARBA" id="ARBA00010617"/>
    </source>
</evidence>
<reference evidence="14" key="2">
    <citation type="submission" date="2018-02" db="UniProtKB">
        <authorList>
            <consortium name="EnsemblPlants"/>
        </authorList>
    </citation>
    <scope>IDENTIFICATION</scope>
    <source>
        <strain evidence="14">Williams 82</strain>
    </source>
</reference>
<keyword evidence="6 11" id="KW-0560">Oxidoreductase</keyword>
<gene>
    <name evidence="14" type="primary">LOC100805931</name>
    <name evidence="13" type="ORF">GLYMA_10G092500</name>
</gene>
<dbReference type="GO" id="GO:0016020">
    <property type="term" value="C:membrane"/>
    <property type="evidence" value="ECO:0000318"/>
    <property type="project" value="GO_Central"/>
</dbReference>
<dbReference type="PANTHER" id="PTHR47943:SF8">
    <property type="entry name" value="CYTOCHROME P450"/>
    <property type="match status" value="1"/>
</dbReference>
<evidence type="ECO:0000256" key="4">
    <source>
        <dbReference type="ARBA" id="ARBA00022617"/>
    </source>
</evidence>
<dbReference type="STRING" id="3847.A0A0R0HYP7"/>
<dbReference type="KEGG" id="gmx:100805931"/>
<dbReference type="EnsemblPlants" id="KRH33001">
    <property type="protein sequence ID" value="KRH33001"/>
    <property type="gene ID" value="GLYMA_10G092500"/>
</dbReference>
<dbReference type="AlphaFoldDB" id="A0A0R0HYP7"/>
<keyword evidence="7 10" id="KW-0408">Iron</keyword>
<dbReference type="FunFam" id="1.10.630.10:FF:000019">
    <property type="entry name" value="Cytochrome P450 family protein"/>
    <property type="match status" value="1"/>
</dbReference>
<evidence type="ECO:0000313" key="15">
    <source>
        <dbReference type="Proteomes" id="UP000008827"/>
    </source>
</evidence>
<evidence type="ECO:0000256" key="6">
    <source>
        <dbReference type="ARBA" id="ARBA00023002"/>
    </source>
</evidence>
<dbReference type="InterPro" id="IPR036396">
    <property type="entry name" value="Cyt_P450_sf"/>
</dbReference>
<dbReference type="InterPro" id="IPR002401">
    <property type="entry name" value="Cyt_P450_E_grp-I"/>
</dbReference>
<keyword evidence="8 11" id="KW-0503">Monooxygenase</keyword>
<keyword evidence="15" id="KW-1185">Reference proteome</keyword>
<name>A0A0R0HYP7_SOYBN</name>